<sequence length="79" mass="8476">MTDIQDPVDLYTACPVFGIKGFSPDALSQLYGLAAASEQTKVPTIPDSKRKVIANVSSTAWDLVCAPRSTKTDVMSPKM</sequence>
<dbReference type="Proteomes" id="UP000018144">
    <property type="component" value="Unassembled WGS sequence"/>
</dbReference>
<keyword evidence="2" id="KW-1185">Reference proteome</keyword>
<organism evidence="1 2">
    <name type="scientific">Pyronema omphalodes (strain CBS 100304)</name>
    <name type="common">Pyronema confluens</name>
    <dbReference type="NCBI Taxonomy" id="1076935"/>
    <lineage>
        <taxon>Eukaryota</taxon>
        <taxon>Fungi</taxon>
        <taxon>Dikarya</taxon>
        <taxon>Ascomycota</taxon>
        <taxon>Pezizomycotina</taxon>
        <taxon>Pezizomycetes</taxon>
        <taxon>Pezizales</taxon>
        <taxon>Pyronemataceae</taxon>
        <taxon>Pyronema</taxon>
    </lineage>
</organism>
<evidence type="ECO:0000313" key="1">
    <source>
        <dbReference type="EMBL" id="CCX30036.1"/>
    </source>
</evidence>
<proteinExistence type="predicted"/>
<dbReference type="EMBL" id="HF935415">
    <property type="protein sequence ID" value="CCX30036.1"/>
    <property type="molecule type" value="Genomic_DNA"/>
</dbReference>
<reference evidence="1 2" key="1">
    <citation type="journal article" date="2013" name="PLoS Genet.">
        <title>The genome and development-dependent transcriptomes of Pyronema confluens: a window into fungal evolution.</title>
        <authorList>
            <person name="Traeger S."/>
            <person name="Altegoer F."/>
            <person name="Freitag M."/>
            <person name="Gabaldon T."/>
            <person name="Kempken F."/>
            <person name="Kumar A."/>
            <person name="Marcet-Houben M."/>
            <person name="Poggeler S."/>
            <person name="Stajich J.E."/>
            <person name="Nowrousian M."/>
        </authorList>
    </citation>
    <scope>NUCLEOTIDE SEQUENCE [LARGE SCALE GENOMIC DNA]</scope>
    <source>
        <strain evidence="2">CBS 100304</strain>
        <tissue evidence="1">Vegetative mycelium</tissue>
    </source>
</reference>
<protein>
    <submittedName>
        <fullName evidence="1">Uncharacterized protein</fullName>
    </submittedName>
</protein>
<evidence type="ECO:0000313" key="2">
    <source>
        <dbReference type="Proteomes" id="UP000018144"/>
    </source>
</evidence>
<dbReference type="AlphaFoldDB" id="U4LRW1"/>
<name>U4LRW1_PYROM</name>
<gene>
    <name evidence="1" type="ORF">PCON_08028</name>
</gene>
<accession>U4LRW1</accession>